<evidence type="ECO:0008006" key="6">
    <source>
        <dbReference type="Google" id="ProtNLM"/>
    </source>
</evidence>
<dbReference type="GO" id="GO:0005085">
    <property type="term" value="F:guanyl-nucleotide exchange factor activity"/>
    <property type="evidence" value="ECO:0007669"/>
    <property type="project" value="TreeGrafter"/>
</dbReference>
<evidence type="ECO:0000256" key="1">
    <source>
        <dbReference type="ARBA" id="ARBA00010307"/>
    </source>
</evidence>
<comment type="similarity">
    <text evidence="1">Belongs to the MOG1 family.</text>
</comment>
<evidence type="ECO:0000313" key="4">
    <source>
        <dbReference type="EMBL" id="GHJ84283.1"/>
    </source>
</evidence>
<dbReference type="Gene3D" id="3.40.1000.10">
    <property type="entry name" value="Mog1/PsbP, alpha/beta/alpha sandwich"/>
    <property type="match status" value="1"/>
</dbReference>
<dbReference type="Pfam" id="PF04603">
    <property type="entry name" value="Mog1"/>
    <property type="match status" value="1"/>
</dbReference>
<dbReference type="PANTHER" id="PTHR15837:SF0">
    <property type="entry name" value="RAN GUANINE NUCLEOTIDE RELEASE FACTOR"/>
    <property type="match status" value="1"/>
</dbReference>
<keyword evidence="2" id="KW-0813">Transport</keyword>
<dbReference type="GO" id="GO:0005634">
    <property type="term" value="C:nucleus"/>
    <property type="evidence" value="ECO:0007669"/>
    <property type="project" value="TreeGrafter"/>
</dbReference>
<dbReference type="InterPro" id="IPR016123">
    <property type="entry name" value="Mog1/PsbP_a/b/a-sand"/>
</dbReference>
<protein>
    <recommendedName>
        <fullName evidence="6">Mog1p/PsbP-like protein</fullName>
    </recommendedName>
</protein>
<dbReference type="OrthoDB" id="10255285at2759"/>
<reference evidence="4" key="1">
    <citation type="submission" date="2020-07" db="EMBL/GenBank/DDBJ databases">
        <title>Draft Genome Sequence of a Deep-Sea Yeast, Naganishia (Cryptococcus) liquefaciens strain N6.</title>
        <authorList>
            <person name="Han Y.W."/>
            <person name="Kajitani R."/>
            <person name="Morimoto H."/>
            <person name="Parhat M."/>
            <person name="Tsubouchi H."/>
            <person name="Bakenova O."/>
            <person name="Ogata M."/>
            <person name="Argunhan B."/>
            <person name="Aoki R."/>
            <person name="Kajiwara S."/>
            <person name="Itoh T."/>
            <person name="Iwasaki H."/>
        </authorList>
    </citation>
    <scope>NUCLEOTIDE SEQUENCE</scope>
    <source>
        <strain evidence="4">N6</strain>
    </source>
</reference>
<organism evidence="4 5">
    <name type="scientific">Naganishia liquefaciens</name>
    <dbReference type="NCBI Taxonomy" id="104408"/>
    <lineage>
        <taxon>Eukaryota</taxon>
        <taxon>Fungi</taxon>
        <taxon>Dikarya</taxon>
        <taxon>Basidiomycota</taxon>
        <taxon>Agaricomycotina</taxon>
        <taxon>Tremellomycetes</taxon>
        <taxon>Filobasidiales</taxon>
        <taxon>Filobasidiaceae</taxon>
        <taxon>Naganishia</taxon>
    </lineage>
</organism>
<dbReference type="Proteomes" id="UP000620104">
    <property type="component" value="Unassembled WGS sequence"/>
</dbReference>
<name>A0A8H3TNI0_9TREE</name>
<dbReference type="GO" id="GO:0031267">
    <property type="term" value="F:small GTPase binding"/>
    <property type="evidence" value="ECO:0007669"/>
    <property type="project" value="TreeGrafter"/>
</dbReference>
<proteinExistence type="inferred from homology"/>
<dbReference type="EMBL" id="BLZA01000007">
    <property type="protein sequence ID" value="GHJ84283.1"/>
    <property type="molecule type" value="Genomic_DNA"/>
</dbReference>
<evidence type="ECO:0000256" key="2">
    <source>
        <dbReference type="ARBA" id="ARBA00022448"/>
    </source>
</evidence>
<dbReference type="AlphaFoldDB" id="A0A8H3TNI0"/>
<dbReference type="PANTHER" id="PTHR15837">
    <property type="entry name" value="RAN GUANINE NUCLEOTIDE RELEASE FACTOR"/>
    <property type="match status" value="1"/>
</dbReference>
<dbReference type="InterPro" id="IPR007681">
    <property type="entry name" value="Mog1"/>
</dbReference>
<sequence length="210" mass="22589">MASSSTLTRKPLFGGAIELDIPTNFVDVSDFRQVPDTQEVFVCHDDETSLVVEVLDVVTEGQAANDLYEAAKFHFSALASDNAALSSSIETAPPANPLPPQTLPALGPDHNLRSVPTPQPVTLIGRQSVQKFNSNPPPPPDDVVIFLALWRVLLPSSSADGSSCRKADILFTVNVNRGKDGSVEAEKVRGWFDGAVKGMRIVDYGLFLES</sequence>
<evidence type="ECO:0000256" key="3">
    <source>
        <dbReference type="ARBA" id="ARBA00022927"/>
    </source>
</evidence>
<dbReference type="SUPFAM" id="SSF55724">
    <property type="entry name" value="Mog1p/PsbP-like"/>
    <property type="match status" value="1"/>
</dbReference>
<accession>A0A8H3TNI0</accession>
<keyword evidence="5" id="KW-1185">Reference proteome</keyword>
<dbReference type="GO" id="GO:0006606">
    <property type="term" value="P:protein import into nucleus"/>
    <property type="evidence" value="ECO:0007669"/>
    <property type="project" value="TreeGrafter"/>
</dbReference>
<gene>
    <name evidence="4" type="ORF">NliqN6_0685</name>
</gene>
<evidence type="ECO:0000313" key="5">
    <source>
        <dbReference type="Proteomes" id="UP000620104"/>
    </source>
</evidence>
<comment type="caution">
    <text evidence="4">The sequence shown here is derived from an EMBL/GenBank/DDBJ whole genome shotgun (WGS) entry which is preliminary data.</text>
</comment>
<keyword evidence="3" id="KW-0653">Protein transport</keyword>